<evidence type="ECO:0000256" key="2">
    <source>
        <dbReference type="ARBA" id="ARBA00011044"/>
    </source>
</evidence>
<dbReference type="Pfam" id="PF07282">
    <property type="entry name" value="Cas12f1-like_TNB"/>
    <property type="match status" value="1"/>
</dbReference>
<keyword evidence="9" id="KW-0540">Nuclease</keyword>
<keyword evidence="10" id="KW-1185">Reference proteome</keyword>
<protein>
    <submittedName>
        <fullName evidence="9">RNA-guided endonuclease InsQ/TnpB family protein</fullName>
    </submittedName>
</protein>
<dbReference type="AlphaFoldDB" id="A0ABD6CC34"/>
<dbReference type="GO" id="GO:0006310">
    <property type="term" value="P:DNA recombination"/>
    <property type="evidence" value="ECO:0007669"/>
    <property type="project" value="UniProtKB-KW"/>
</dbReference>
<keyword evidence="3" id="KW-0815">Transposition</keyword>
<comment type="similarity">
    <text evidence="2">In the N-terminal section; belongs to the transposase 2 family.</text>
</comment>
<dbReference type="RefSeq" id="WP_247376067.1">
    <property type="nucleotide sequence ID" value="NZ_JALLGV010000001.1"/>
</dbReference>
<dbReference type="Pfam" id="PF01385">
    <property type="entry name" value="OrfB_IS605"/>
    <property type="match status" value="1"/>
</dbReference>
<feature type="domain" description="Probable transposase IS891/IS1136/IS1341" evidence="7">
    <location>
        <begin position="178"/>
        <end position="291"/>
    </location>
</feature>
<name>A0ABD6CC34_9EURY</name>
<evidence type="ECO:0000256" key="3">
    <source>
        <dbReference type="ARBA" id="ARBA00022578"/>
    </source>
</evidence>
<dbReference type="InterPro" id="IPR051399">
    <property type="entry name" value="RNA-guided_DNA_endo/Transpos"/>
</dbReference>
<feature type="compositionally biased region" description="Basic and acidic residues" evidence="6">
    <location>
        <begin position="416"/>
        <end position="425"/>
    </location>
</feature>
<evidence type="ECO:0000256" key="6">
    <source>
        <dbReference type="SAM" id="MobiDB-lite"/>
    </source>
</evidence>
<dbReference type="InterPro" id="IPR010095">
    <property type="entry name" value="Cas12f1-like_TNB"/>
</dbReference>
<feature type="compositionally biased region" description="Polar residues" evidence="6">
    <location>
        <begin position="428"/>
        <end position="439"/>
    </location>
</feature>
<dbReference type="Proteomes" id="UP001597119">
    <property type="component" value="Unassembled WGS sequence"/>
</dbReference>
<dbReference type="EMBL" id="JBHUDJ010000003">
    <property type="protein sequence ID" value="MFD1586767.1"/>
    <property type="molecule type" value="Genomic_DNA"/>
</dbReference>
<evidence type="ECO:0000259" key="7">
    <source>
        <dbReference type="Pfam" id="PF01385"/>
    </source>
</evidence>
<sequence>MIRTNTFEVVPRTDRDAEILRRMLDASASLWNEVNYARRQRFFDDENIWETEKFYDRYVGVLGGASAQTVIRRNSEAWKSFFALCENPDESPSPPGYWGNEDDGRELRTYVRNDAYDIQWGDRSRLEIRIGQDLKDEYGLGYYERLSLEVRGEPHWEGDPGRLVIEYDELSETFRASQPVTVPDDRQDSPLAHQTAALDLGVNTLVACTTSGGQQYRYNGKPLFERFRETTEHIADLRAKLPDDQPTSRRIRRLYRKRTRRRDHAVKALVRDLVSRLHQQGVATVIVGDLSGGFEAKWTAEVNEMVHNFWTYRKFTNQLQAVCEEYGMEVVVHSEAGTSQSCPDCGRIETTTRHQRTLTCACGFDGHADLAASRNLLTQATENSIAGPTARPMRFKWDNHEWRPHEPASAGSTDSAQRRSARDAPENPNEQRMNPQDAATASGDGW</sequence>
<dbReference type="PANTHER" id="PTHR30405">
    <property type="entry name" value="TRANSPOSASE"/>
    <property type="match status" value="1"/>
</dbReference>
<feature type="region of interest" description="Disordered" evidence="6">
    <location>
        <begin position="402"/>
        <end position="446"/>
    </location>
</feature>
<evidence type="ECO:0000313" key="9">
    <source>
        <dbReference type="EMBL" id="MFD1586767.1"/>
    </source>
</evidence>
<organism evidence="9 10">
    <name type="scientific">Halorientalis brevis</name>
    <dbReference type="NCBI Taxonomy" id="1126241"/>
    <lineage>
        <taxon>Archaea</taxon>
        <taxon>Methanobacteriati</taxon>
        <taxon>Methanobacteriota</taxon>
        <taxon>Stenosarchaea group</taxon>
        <taxon>Halobacteria</taxon>
        <taxon>Halobacteriales</taxon>
        <taxon>Haloarculaceae</taxon>
        <taxon>Halorientalis</taxon>
    </lineage>
</organism>
<dbReference type="GO" id="GO:0004519">
    <property type="term" value="F:endonuclease activity"/>
    <property type="evidence" value="ECO:0007669"/>
    <property type="project" value="UniProtKB-KW"/>
</dbReference>
<proteinExistence type="inferred from homology"/>
<dbReference type="GO" id="GO:0003677">
    <property type="term" value="F:DNA binding"/>
    <property type="evidence" value="ECO:0007669"/>
    <property type="project" value="UniProtKB-KW"/>
</dbReference>
<accession>A0ABD6CC34</accession>
<dbReference type="NCBIfam" id="NF040570">
    <property type="entry name" value="guided_TnpB"/>
    <property type="match status" value="1"/>
</dbReference>
<feature type="domain" description="Cas12f1-like TNB" evidence="8">
    <location>
        <begin position="312"/>
        <end position="376"/>
    </location>
</feature>
<evidence type="ECO:0000256" key="1">
    <source>
        <dbReference type="ARBA" id="ARBA00008761"/>
    </source>
</evidence>
<reference evidence="9 10" key="1">
    <citation type="journal article" date="2019" name="Int. J. Syst. Evol. Microbiol.">
        <title>The Global Catalogue of Microorganisms (GCM) 10K type strain sequencing project: providing services to taxonomists for standard genome sequencing and annotation.</title>
        <authorList>
            <consortium name="The Broad Institute Genomics Platform"/>
            <consortium name="The Broad Institute Genome Sequencing Center for Infectious Disease"/>
            <person name="Wu L."/>
            <person name="Ma J."/>
        </authorList>
    </citation>
    <scope>NUCLEOTIDE SEQUENCE [LARGE SCALE GENOMIC DNA]</scope>
    <source>
        <strain evidence="9 10">CGMCC 1.12125</strain>
    </source>
</reference>
<evidence type="ECO:0000313" key="10">
    <source>
        <dbReference type="Proteomes" id="UP001597119"/>
    </source>
</evidence>
<evidence type="ECO:0000259" key="8">
    <source>
        <dbReference type="Pfam" id="PF07282"/>
    </source>
</evidence>
<dbReference type="PANTHER" id="PTHR30405:SF26">
    <property type="entry name" value="TRANSPOSASE, PROBABLY IS605-TNPB FAMILY"/>
    <property type="match status" value="1"/>
</dbReference>
<dbReference type="InterPro" id="IPR001959">
    <property type="entry name" value="Transposase"/>
</dbReference>
<keyword evidence="9" id="KW-0255">Endonuclease</keyword>
<keyword evidence="9" id="KW-0378">Hydrolase</keyword>
<keyword evidence="4" id="KW-0238">DNA-binding</keyword>
<comment type="similarity">
    <text evidence="1">In the C-terminal section; belongs to the transposase 35 family.</text>
</comment>
<comment type="caution">
    <text evidence="9">The sequence shown here is derived from an EMBL/GenBank/DDBJ whole genome shotgun (WGS) entry which is preliminary data.</text>
</comment>
<keyword evidence="5" id="KW-0233">DNA recombination</keyword>
<evidence type="ECO:0000256" key="5">
    <source>
        <dbReference type="ARBA" id="ARBA00023172"/>
    </source>
</evidence>
<evidence type="ECO:0000256" key="4">
    <source>
        <dbReference type="ARBA" id="ARBA00023125"/>
    </source>
</evidence>
<gene>
    <name evidence="9" type="ORF">ACFR9U_07220</name>
</gene>
<dbReference type="GO" id="GO:0032196">
    <property type="term" value="P:transposition"/>
    <property type="evidence" value="ECO:0007669"/>
    <property type="project" value="UniProtKB-KW"/>
</dbReference>